<keyword evidence="8" id="KW-1185">Reference proteome</keyword>
<dbReference type="Pfam" id="PF08281">
    <property type="entry name" value="Sigma70_r4_2"/>
    <property type="match status" value="1"/>
</dbReference>
<dbReference type="GO" id="GO:0003677">
    <property type="term" value="F:DNA binding"/>
    <property type="evidence" value="ECO:0007669"/>
    <property type="project" value="UniProtKB-KW"/>
</dbReference>
<dbReference type="EMBL" id="CAJVAS010000011">
    <property type="protein sequence ID" value="CAG7626908.1"/>
    <property type="molecule type" value="Genomic_DNA"/>
</dbReference>
<sequence length="193" mass="22698">MSESLFFLFRSNFYALDEQTQRNLFLSFRELVYRDVLFLLNDPGLAEDSIQNAFMKIIEHGPKTRADSNMSAWLRRVARNAALDLLRKNKKYRQMFDLERVNTNEELSCASAVDTAIDERVERAIRDEALHQAIGELSPDHRTVILLHYIMEKPYQEIVRELGITEQVLTQRLARARKRLAQLFRLKWSDGHE</sequence>
<gene>
    <name evidence="7" type="ORF">PAESOLCIP111_02862</name>
</gene>
<evidence type="ECO:0000313" key="8">
    <source>
        <dbReference type="Proteomes" id="UP000693672"/>
    </source>
</evidence>
<reference evidence="7" key="1">
    <citation type="submission" date="2021-06" db="EMBL/GenBank/DDBJ databases">
        <authorList>
            <person name="Criscuolo A."/>
        </authorList>
    </citation>
    <scope>NUCLEOTIDE SEQUENCE</scope>
    <source>
        <strain evidence="7">CIP111600</strain>
    </source>
</reference>
<dbReference type="AlphaFoldDB" id="A0A916K553"/>
<protein>
    <recommendedName>
        <fullName evidence="9">Sigma-70 family RNA polymerase sigma factor</fullName>
    </recommendedName>
</protein>
<dbReference type="CDD" id="cd06171">
    <property type="entry name" value="Sigma70_r4"/>
    <property type="match status" value="1"/>
</dbReference>
<evidence type="ECO:0000259" key="6">
    <source>
        <dbReference type="Pfam" id="PF08281"/>
    </source>
</evidence>
<dbReference type="Pfam" id="PF04542">
    <property type="entry name" value="Sigma70_r2"/>
    <property type="match status" value="1"/>
</dbReference>
<comment type="caution">
    <text evidence="7">The sequence shown here is derived from an EMBL/GenBank/DDBJ whole genome shotgun (WGS) entry which is preliminary data.</text>
</comment>
<evidence type="ECO:0000256" key="1">
    <source>
        <dbReference type="ARBA" id="ARBA00023015"/>
    </source>
</evidence>
<keyword evidence="2" id="KW-0731">Sigma factor</keyword>
<evidence type="ECO:0000313" key="7">
    <source>
        <dbReference type="EMBL" id="CAG7626908.1"/>
    </source>
</evidence>
<dbReference type="PANTHER" id="PTHR43133">
    <property type="entry name" value="RNA POLYMERASE ECF-TYPE SIGMA FACTO"/>
    <property type="match status" value="1"/>
</dbReference>
<keyword evidence="4" id="KW-0804">Transcription</keyword>
<evidence type="ECO:0000256" key="4">
    <source>
        <dbReference type="ARBA" id="ARBA00023163"/>
    </source>
</evidence>
<evidence type="ECO:0000256" key="2">
    <source>
        <dbReference type="ARBA" id="ARBA00023082"/>
    </source>
</evidence>
<keyword evidence="3" id="KW-0238">DNA-binding</keyword>
<dbReference type="InterPro" id="IPR007627">
    <property type="entry name" value="RNA_pol_sigma70_r2"/>
</dbReference>
<evidence type="ECO:0008006" key="9">
    <source>
        <dbReference type="Google" id="ProtNLM"/>
    </source>
</evidence>
<dbReference type="Proteomes" id="UP000693672">
    <property type="component" value="Unassembled WGS sequence"/>
</dbReference>
<dbReference type="PANTHER" id="PTHR43133:SF8">
    <property type="entry name" value="RNA POLYMERASE SIGMA FACTOR HI_1459-RELATED"/>
    <property type="match status" value="1"/>
</dbReference>
<name>A0A916K553_9BACL</name>
<dbReference type="GO" id="GO:0016987">
    <property type="term" value="F:sigma factor activity"/>
    <property type="evidence" value="ECO:0007669"/>
    <property type="project" value="UniProtKB-KW"/>
</dbReference>
<dbReference type="InterPro" id="IPR013249">
    <property type="entry name" value="RNA_pol_sigma70_r4_t2"/>
</dbReference>
<feature type="domain" description="RNA polymerase sigma-70 region 2" evidence="5">
    <location>
        <begin position="24"/>
        <end position="91"/>
    </location>
</feature>
<dbReference type="NCBIfam" id="TIGR02937">
    <property type="entry name" value="sigma70-ECF"/>
    <property type="match status" value="1"/>
</dbReference>
<feature type="domain" description="RNA polymerase sigma factor 70 region 4 type 2" evidence="6">
    <location>
        <begin position="128"/>
        <end position="180"/>
    </location>
</feature>
<accession>A0A916K553</accession>
<organism evidence="7 8">
    <name type="scientific">Paenibacillus solanacearum</name>
    <dbReference type="NCBI Taxonomy" id="2048548"/>
    <lineage>
        <taxon>Bacteria</taxon>
        <taxon>Bacillati</taxon>
        <taxon>Bacillota</taxon>
        <taxon>Bacilli</taxon>
        <taxon>Bacillales</taxon>
        <taxon>Paenibacillaceae</taxon>
        <taxon>Paenibacillus</taxon>
    </lineage>
</organism>
<evidence type="ECO:0000259" key="5">
    <source>
        <dbReference type="Pfam" id="PF04542"/>
    </source>
</evidence>
<dbReference type="InterPro" id="IPR039425">
    <property type="entry name" value="RNA_pol_sigma-70-like"/>
</dbReference>
<dbReference type="InterPro" id="IPR014284">
    <property type="entry name" value="RNA_pol_sigma-70_dom"/>
</dbReference>
<dbReference type="GO" id="GO:0006352">
    <property type="term" value="P:DNA-templated transcription initiation"/>
    <property type="evidence" value="ECO:0007669"/>
    <property type="project" value="InterPro"/>
</dbReference>
<dbReference type="RefSeq" id="WP_218092633.1">
    <property type="nucleotide sequence ID" value="NZ_CAJVAS010000011.1"/>
</dbReference>
<evidence type="ECO:0000256" key="3">
    <source>
        <dbReference type="ARBA" id="ARBA00023125"/>
    </source>
</evidence>
<proteinExistence type="predicted"/>
<keyword evidence="1" id="KW-0805">Transcription regulation</keyword>